<keyword evidence="5" id="KW-1185">Reference proteome</keyword>
<dbReference type="GO" id="GO:0003677">
    <property type="term" value="F:DNA binding"/>
    <property type="evidence" value="ECO:0007669"/>
    <property type="project" value="UniProtKB-KW"/>
</dbReference>
<evidence type="ECO:0000256" key="1">
    <source>
        <dbReference type="ARBA" id="ARBA00023125"/>
    </source>
</evidence>
<dbReference type="HAMAP" id="MF_00984">
    <property type="entry name" value="SSB"/>
    <property type="match status" value="1"/>
</dbReference>
<dbReference type="Pfam" id="PF00436">
    <property type="entry name" value="SSB"/>
    <property type="match status" value="1"/>
</dbReference>
<name>A0ABV6KR99_9BACI</name>
<evidence type="ECO:0000313" key="5">
    <source>
        <dbReference type="Proteomes" id="UP001589738"/>
    </source>
</evidence>
<keyword evidence="1 2" id="KW-0238">DNA-binding</keyword>
<dbReference type="Proteomes" id="UP001589738">
    <property type="component" value="Unassembled WGS sequence"/>
</dbReference>
<dbReference type="InterPro" id="IPR012340">
    <property type="entry name" value="NA-bd_OB-fold"/>
</dbReference>
<gene>
    <name evidence="4" type="primary">ssb</name>
    <name evidence="4" type="ORF">ACFFHF_11145</name>
</gene>
<dbReference type="InterPro" id="IPR011344">
    <property type="entry name" value="ssDNA-bd"/>
</dbReference>
<organism evidence="4 5">
    <name type="scientific">Robertmurraya beringensis</name>
    <dbReference type="NCBI Taxonomy" id="641660"/>
    <lineage>
        <taxon>Bacteria</taxon>
        <taxon>Bacillati</taxon>
        <taxon>Bacillota</taxon>
        <taxon>Bacilli</taxon>
        <taxon>Bacillales</taxon>
        <taxon>Bacillaceae</taxon>
        <taxon>Robertmurraya</taxon>
    </lineage>
</organism>
<dbReference type="EMBL" id="JBHLUU010000032">
    <property type="protein sequence ID" value="MFC0475799.1"/>
    <property type="molecule type" value="Genomic_DNA"/>
</dbReference>
<dbReference type="InterPro" id="IPR000424">
    <property type="entry name" value="Primosome_PriB/ssb"/>
</dbReference>
<comment type="caution">
    <text evidence="4">The sequence shown here is derived from an EMBL/GenBank/DDBJ whole genome shotgun (WGS) entry which is preliminary data.</text>
</comment>
<dbReference type="PANTHER" id="PTHR10302">
    <property type="entry name" value="SINGLE-STRANDED DNA-BINDING PROTEIN"/>
    <property type="match status" value="1"/>
</dbReference>
<comment type="subunit">
    <text evidence="2">Homotetramer.</text>
</comment>
<dbReference type="Gene3D" id="2.40.50.140">
    <property type="entry name" value="Nucleic acid-binding proteins"/>
    <property type="match status" value="1"/>
</dbReference>
<dbReference type="CDD" id="cd04496">
    <property type="entry name" value="SSB_OBF"/>
    <property type="match status" value="1"/>
</dbReference>
<evidence type="ECO:0000256" key="3">
    <source>
        <dbReference type="PIRNR" id="PIRNR002070"/>
    </source>
</evidence>
<dbReference type="PANTHER" id="PTHR10302:SF27">
    <property type="entry name" value="SINGLE-STRANDED DNA-BINDING PROTEIN"/>
    <property type="match status" value="1"/>
</dbReference>
<accession>A0ABV6KR99</accession>
<comment type="caution">
    <text evidence="2">Lacks conserved residue(s) required for the propagation of feature annotation.</text>
</comment>
<evidence type="ECO:0000313" key="4">
    <source>
        <dbReference type="EMBL" id="MFC0475799.1"/>
    </source>
</evidence>
<dbReference type="PIRSF" id="PIRSF002070">
    <property type="entry name" value="SSB"/>
    <property type="match status" value="1"/>
</dbReference>
<dbReference type="RefSeq" id="WP_377058159.1">
    <property type="nucleotide sequence ID" value="NZ_JBHLUU010000032.1"/>
</dbReference>
<protein>
    <recommendedName>
        <fullName evidence="2 3">Single-stranded DNA-binding protein</fullName>
        <shortName evidence="2">SSB</shortName>
    </recommendedName>
</protein>
<dbReference type="PROSITE" id="PS50935">
    <property type="entry name" value="SSB"/>
    <property type="match status" value="1"/>
</dbReference>
<dbReference type="NCBIfam" id="TIGR00621">
    <property type="entry name" value="ssb"/>
    <property type="match status" value="1"/>
</dbReference>
<evidence type="ECO:0000256" key="2">
    <source>
        <dbReference type="HAMAP-Rule" id="MF_00984"/>
    </source>
</evidence>
<sequence length="128" mass="14576">MINQVTLVGRLTKDPDLRVTPEGVYVCNIILAVNRQYRNQKGEVDTDFVHCTLWRKTAENTTAFCKKGSLIGITGRIQTRSYDQQGKRTYVTEVVAENVRFIGPKREDERVAKIPFPTPPPEREVVTP</sequence>
<dbReference type="SUPFAM" id="SSF50249">
    <property type="entry name" value="Nucleic acid-binding proteins"/>
    <property type="match status" value="1"/>
</dbReference>
<proteinExistence type="inferred from homology"/>
<reference evidence="4 5" key="1">
    <citation type="submission" date="2024-09" db="EMBL/GenBank/DDBJ databases">
        <authorList>
            <person name="Sun Q."/>
            <person name="Mori K."/>
        </authorList>
    </citation>
    <scope>NUCLEOTIDE SEQUENCE [LARGE SCALE GENOMIC DNA]</scope>
    <source>
        <strain evidence="4 5">CGMCC 1.9126</strain>
    </source>
</reference>